<evidence type="ECO:0008006" key="5">
    <source>
        <dbReference type="Google" id="ProtNLM"/>
    </source>
</evidence>
<feature type="compositionally biased region" description="Pro residues" evidence="1">
    <location>
        <begin position="103"/>
        <end position="115"/>
    </location>
</feature>
<proteinExistence type="predicted"/>
<keyword evidence="4" id="KW-1185">Reference proteome</keyword>
<keyword evidence="2" id="KW-0812">Transmembrane</keyword>
<organism evidence="3 4">
    <name type="scientific">Hymenoscyphus fraxineus</name>
    <dbReference type="NCBI Taxonomy" id="746836"/>
    <lineage>
        <taxon>Eukaryota</taxon>
        <taxon>Fungi</taxon>
        <taxon>Dikarya</taxon>
        <taxon>Ascomycota</taxon>
        <taxon>Pezizomycotina</taxon>
        <taxon>Leotiomycetes</taxon>
        <taxon>Helotiales</taxon>
        <taxon>Helotiaceae</taxon>
        <taxon>Hymenoscyphus</taxon>
    </lineage>
</organism>
<keyword evidence="2" id="KW-1133">Transmembrane helix</keyword>
<keyword evidence="2" id="KW-0472">Membrane</keyword>
<evidence type="ECO:0000313" key="3">
    <source>
        <dbReference type="EMBL" id="CAG8951870.1"/>
    </source>
</evidence>
<reference evidence="3" key="1">
    <citation type="submission" date="2021-07" db="EMBL/GenBank/DDBJ databases">
        <authorList>
            <person name="Durling M."/>
        </authorList>
    </citation>
    <scope>NUCLEOTIDE SEQUENCE</scope>
</reference>
<feature type="compositionally biased region" description="Polar residues" evidence="1">
    <location>
        <begin position="116"/>
        <end position="127"/>
    </location>
</feature>
<evidence type="ECO:0000256" key="1">
    <source>
        <dbReference type="SAM" id="MobiDB-lite"/>
    </source>
</evidence>
<gene>
    <name evidence="3" type="ORF">HYFRA_00005674</name>
</gene>
<comment type="caution">
    <text evidence="3">The sequence shown here is derived from an EMBL/GenBank/DDBJ whole genome shotgun (WGS) entry which is preliminary data.</text>
</comment>
<sequence length="441" mass="48687">MNNQAHYSTLEPVGGQTDHQPDLEATTNHTSPEILHKAEYDNFPVENTTGKDERRILGLKRRLFFIVAGLLSLLVVGAIVGGAVGGTRGKNKAKTILESPESTPAPPTQPAPTPDNPNSNNTGPISSSNLMINSQLASVNWTDDSKIQHRAVFYQNKVGGLTVTLWDSQKKSWAPSPVSTPDTPIVPRNGTAIAAAVDNIRGFQLNVYFYTDNGKIVEFYTRDQQAPNWWSGDLTKESVDGHLDSKLAAYFQVCDGCINQTIVAYQEPLGSPNSQKVRYRTSADWSKAGDVFENSMTAQTGISFIPYKDNNLKLYAENNKITHEISKAGNKSWETVVTLETKSEQAKQFAALPMKNGNKVFGDIFLTTLYQNDTIGGQWAKNDQWGTPFLPNFNGSETRTFKAIAMNQDRRFYGISEGQIHEFTIDGQDPHNWNYTGVVGS</sequence>
<dbReference type="Proteomes" id="UP000696280">
    <property type="component" value="Unassembled WGS sequence"/>
</dbReference>
<dbReference type="EMBL" id="CAJVRL010000044">
    <property type="protein sequence ID" value="CAG8951870.1"/>
    <property type="molecule type" value="Genomic_DNA"/>
</dbReference>
<protein>
    <recommendedName>
        <fullName evidence="5">Fucose-specific lectin</fullName>
    </recommendedName>
</protein>
<dbReference type="OrthoDB" id="5396810at2759"/>
<accession>A0A9N9KTJ7</accession>
<evidence type="ECO:0000313" key="4">
    <source>
        <dbReference type="Proteomes" id="UP000696280"/>
    </source>
</evidence>
<dbReference type="Gene3D" id="2.120.10.70">
    <property type="entry name" value="Fucose-specific lectin"/>
    <property type="match status" value="1"/>
</dbReference>
<feature type="region of interest" description="Disordered" evidence="1">
    <location>
        <begin position="98"/>
        <end position="127"/>
    </location>
</feature>
<name>A0A9N9KTJ7_9HELO</name>
<dbReference type="AlphaFoldDB" id="A0A9N9KTJ7"/>
<evidence type="ECO:0000256" key="2">
    <source>
        <dbReference type="SAM" id="Phobius"/>
    </source>
</evidence>
<feature type="transmembrane region" description="Helical" evidence="2">
    <location>
        <begin position="63"/>
        <end position="84"/>
    </location>
</feature>
<feature type="region of interest" description="Disordered" evidence="1">
    <location>
        <begin position="1"/>
        <end position="26"/>
    </location>
</feature>
<dbReference type="SUPFAM" id="SSF89372">
    <property type="entry name" value="Fucose-specific lectin"/>
    <property type="match status" value="1"/>
</dbReference>